<comment type="caution">
    <text evidence="2">The sequence shown here is derived from an EMBL/GenBank/DDBJ whole genome shotgun (WGS) entry which is preliminary data.</text>
</comment>
<gene>
    <name evidence="2" type="ORF">C1H76_2544</name>
</gene>
<dbReference type="AlphaFoldDB" id="A0A4U7B6S4"/>
<evidence type="ECO:0000313" key="2">
    <source>
        <dbReference type="EMBL" id="TKX25311.1"/>
    </source>
</evidence>
<accession>A0A4U7B6S4</accession>
<evidence type="ECO:0000313" key="3">
    <source>
        <dbReference type="Proteomes" id="UP000308133"/>
    </source>
</evidence>
<feature type="compositionally biased region" description="Basic and acidic residues" evidence="1">
    <location>
        <begin position="1"/>
        <end position="12"/>
    </location>
</feature>
<evidence type="ECO:0000256" key="1">
    <source>
        <dbReference type="SAM" id="MobiDB-lite"/>
    </source>
</evidence>
<proteinExistence type="predicted"/>
<sequence length="218" mass="23449">MTPSKGDSDEAHGTQPATSPSSPLPVSPCDEHTGSHPTKDVSTQTERTRDASGEVGRSKTPDQGKGKAEQGANENDPSPQSSDSSSSGSWASLELSRLCAAVIQGISSRNASLEEAMEQAGRLQYFLAHHNDFEVNRSGQEERRVDFARRKGLIDRGIKAWEEGDVSTAKALIGEAVRQLNLAGYRVTYLLPDSPDRPEFELALRPMRSERGDGGEGG</sequence>
<feature type="region of interest" description="Disordered" evidence="1">
    <location>
        <begin position="1"/>
        <end position="89"/>
    </location>
</feature>
<organism evidence="2 3">
    <name type="scientific">Elsinoe australis</name>
    <dbReference type="NCBI Taxonomy" id="40998"/>
    <lineage>
        <taxon>Eukaryota</taxon>
        <taxon>Fungi</taxon>
        <taxon>Dikarya</taxon>
        <taxon>Ascomycota</taxon>
        <taxon>Pezizomycotina</taxon>
        <taxon>Dothideomycetes</taxon>
        <taxon>Dothideomycetidae</taxon>
        <taxon>Myriangiales</taxon>
        <taxon>Elsinoaceae</taxon>
        <taxon>Elsinoe</taxon>
    </lineage>
</organism>
<dbReference type="EMBL" id="PTQR01000030">
    <property type="protein sequence ID" value="TKX25311.1"/>
    <property type="molecule type" value="Genomic_DNA"/>
</dbReference>
<feature type="compositionally biased region" description="Low complexity" evidence="1">
    <location>
        <begin position="78"/>
        <end position="89"/>
    </location>
</feature>
<reference evidence="2 3" key="1">
    <citation type="submission" date="2018-02" db="EMBL/GenBank/DDBJ databases">
        <title>Draft genome sequences of Elsinoe sp., causing black scab on jojoba.</title>
        <authorList>
            <person name="Stodart B."/>
            <person name="Jeffress S."/>
            <person name="Ash G."/>
            <person name="Arun Chinnappa K."/>
        </authorList>
    </citation>
    <scope>NUCLEOTIDE SEQUENCE [LARGE SCALE GENOMIC DNA]</scope>
    <source>
        <strain evidence="2 3">Hillstone_2</strain>
    </source>
</reference>
<feature type="compositionally biased region" description="Basic and acidic residues" evidence="1">
    <location>
        <begin position="29"/>
        <end position="39"/>
    </location>
</feature>
<protein>
    <submittedName>
        <fullName evidence="2">Uncharacterized protein</fullName>
    </submittedName>
</protein>
<feature type="compositionally biased region" description="Basic and acidic residues" evidence="1">
    <location>
        <begin position="46"/>
        <end position="68"/>
    </location>
</feature>
<name>A0A4U7B6S4_9PEZI</name>
<dbReference type="Proteomes" id="UP000308133">
    <property type="component" value="Unassembled WGS sequence"/>
</dbReference>